<proteinExistence type="predicted"/>
<dbReference type="EMBL" id="MN043729">
    <property type="protein sequence ID" value="QDP42818.1"/>
    <property type="molecule type" value="Genomic_DNA"/>
</dbReference>
<evidence type="ECO:0000313" key="1">
    <source>
        <dbReference type="EMBL" id="QDP42818.1"/>
    </source>
</evidence>
<dbReference type="Proteomes" id="UP000317800">
    <property type="component" value="Segment"/>
</dbReference>
<protein>
    <submittedName>
        <fullName evidence="1">Uncharacterized protein</fullName>
    </submittedName>
</protein>
<organism evidence="1 2">
    <name type="scientific">Bacillus phage vB_BmeM-Goe8</name>
    <dbReference type="NCBI Taxonomy" id="2593638"/>
    <lineage>
        <taxon>Viruses</taxon>
        <taxon>Duplodnaviria</taxon>
        <taxon>Heunggongvirae</taxon>
        <taxon>Uroviricota</taxon>
        <taxon>Caudoviricetes</taxon>
        <taxon>Herelleviridae</taxon>
        <taxon>Bastillevirinae</taxon>
        <taxon>Goettingenvirus</taxon>
        <taxon>Goettingenvirus goe8</taxon>
    </lineage>
</organism>
<gene>
    <name evidence="1" type="ORF">Goe8_c00340</name>
</gene>
<sequence>MKNEFKLKQWQVKGHEQEVTEEFEGTVKEYFQEHMNRIQNDQTMFQVVNSSLGENGFFIELSDGSAYTIKCTAELVG</sequence>
<evidence type="ECO:0000313" key="2">
    <source>
        <dbReference type="Proteomes" id="UP000317800"/>
    </source>
</evidence>
<keyword evidence="2" id="KW-1185">Reference proteome</keyword>
<accession>A0A516KMK0</accession>
<reference evidence="1 2" key="1">
    <citation type="submission" date="2019-06" db="EMBL/GenBank/DDBJ databases">
        <authorList>
            <person name="Hertel R."/>
        </authorList>
    </citation>
    <scope>NUCLEOTIDE SEQUENCE [LARGE SCALE GENOMIC DNA]</scope>
</reference>
<name>A0A516KMK0_9CAUD</name>